<feature type="compositionally biased region" description="Basic and acidic residues" evidence="1">
    <location>
        <begin position="48"/>
        <end position="58"/>
    </location>
</feature>
<feature type="region of interest" description="Disordered" evidence="1">
    <location>
        <begin position="31"/>
        <end position="62"/>
    </location>
</feature>
<proteinExistence type="predicted"/>
<gene>
    <name evidence="2" type="ORF">R5R35_014295</name>
</gene>
<evidence type="ECO:0000313" key="2">
    <source>
        <dbReference type="EMBL" id="KAK7872509.1"/>
    </source>
</evidence>
<accession>A0AAN9VVR6</accession>
<name>A0AAN9VVR6_9ORTH</name>
<protein>
    <submittedName>
        <fullName evidence="2">Uncharacterized protein</fullName>
    </submittedName>
</protein>
<comment type="caution">
    <text evidence="2">The sequence shown here is derived from an EMBL/GenBank/DDBJ whole genome shotgun (WGS) entry which is preliminary data.</text>
</comment>
<evidence type="ECO:0000313" key="3">
    <source>
        <dbReference type="Proteomes" id="UP001378592"/>
    </source>
</evidence>
<dbReference type="AlphaFoldDB" id="A0AAN9VVR6"/>
<organism evidence="2 3">
    <name type="scientific">Gryllus longicercus</name>
    <dbReference type="NCBI Taxonomy" id="2509291"/>
    <lineage>
        <taxon>Eukaryota</taxon>
        <taxon>Metazoa</taxon>
        <taxon>Ecdysozoa</taxon>
        <taxon>Arthropoda</taxon>
        <taxon>Hexapoda</taxon>
        <taxon>Insecta</taxon>
        <taxon>Pterygota</taxon>
        <taxon>Neoptera</taxon>
        <taxon>Polyneoptera</taxon>
        <taxon>Orthoptera</taxon>
        <taxon>Ensifera</taxon>
        <taxon>Gryllidea</taxon>
        <taxon>Grylloidea</taxon>
        <taxon>Gryllidae</taxon>
        <taxon>Gryllinae</taxon>
        <taxon>Gryllus</taxon>
    </lineage>
</organism>
<evidence type="ECO:0000256" key="1">
    <source>
        <dbReference type="SAM" id="MobiDB-lite"/>
    </source>
</evidence>
<dbReference type="Proteomes" id="UP001378592">
    <property type="component" value="Unassembled WGS sequence"/>
</dbReference>
<reference evidence="2 3" key="1">
    <citation type="submission" date="2024-03" db="EMBL/GenBank/DDBJ databases">
        <title>The genome assembly and annotation of the cricket Gryllus longicercus Weissman &amp; Gray.</title>
        <authorList>
            <person name="Szrajer S."/>
            <person name="Gray D."/>
            <person name="Ylla G."/>
        </authorList>
    </citation>
    <scope>NUCLEOTIDE SEQUENCE [LARGE SCALE GENOMIC DNA]</scope>
    <source>
        <strain evidence="2">DAG 2021-001</strain>
        <tissue evidence="2">Whole body minus gut</tissue>
    </source>
</reference>
<keyword evidence="3" id="KW-1185">Reference proteome</keyword>
<dbReference type="EMBL" id="JAZDUA010000024">
    <property type="protein sequence ID" value="KAK7872509.1"/>
    <property type="molecule type" value="Genomic_DNA"/>
</dbReference>
<sequence length="75" mass="8249">MLEIDFSEPDKAEGEELDLHLSPKINHLEKLRSEEERRSKPVATATRESTRRGVERGVLDGGDVCIRGGGEMAGS</sequence>